<name>A0A3M4LSP3_PSECI</name>
<comment type="caution">
    <text evidence="2">The sequence shown here is derived from an EMBL/GenBank/DDBJ whole genome shotgun (WGS) entry which is preliminary data.</text>
</comment>
<evidence type="ECO:0000313" key="3">
    <source>
        <dbReference type="Proteomes" id="UP000277236"/>
    </source>
</evidence>
<accession>A0A3M4LSP3</accession>
<dbReference type="InterPro" id="IPR003959">
    <property type="entry name" value="ATPase_AAA_core"/>
</dbReference>
<organism evidence="2 3">
    <name type="scientific">Pseudomonas cichorii</name>
    <dbReference type="NCBI Taxonomy" id="36746"/>
    <lineage>
        <taxon>Bacteria</taxon>
        <taxon>Pseudomonadati</taxon>
        <taxon>Pseudomonadota</taxon>
        <taxon>Gammaproteobacteria</taxon>
        <taxon>Pseudomonadales</taxon>
        <taxon>Pseudomonadaceae</taxon>
        <taxon>Pseudomonas</taxon>
    </lineage>
</organism>
<dbReference type="PANTHER" id="PTHR40396:SF1">
    <property type="entry name" value="ATPASE AAA-TYPE CORE DOMAIN-CONTAINING PROTEIN"/>
    <property type="match status" value="1"/>
</dbReference>
<dbReference type="Proteomes" id="UP000277236">
    <property type="component" value="Unassembled WGS sequence"/>
</dbReference>
<dbReference type="GO" id="GO:0005524">
    <property type="term" value="F:ATP binding"/>
    <property type="evidence" value="ECO:0007669"/>
    <property type="project" value="InterPro"/>
</dbReference>
<gene>
    <name evidence="2" type="ORF">ALQ04_01683</name>
</gene>
<dbReference type="SUPFAM" id="SSF52540">
    <property type="entry name" value="P-loop containing nucleoside triphosphate hydrolases"/>
    <property type="match status" value="1"/>
</dbReference>
<evidence type="ECO:0000313" key="2">
    <source>
        <dbReference type="EMBL" id="RMQ44529.1"/>
    </source>
</evidence>
<dbReference type="EMBL" id="RBRE01000059">
    <property type="protein sequence ID" value="RMQ44529.1"/>
    <property type="molecule type" value="Genomic_DNA"/>
</dbReference>
<protein>
    <recommendedName>
        <fullName evidence="1">ATPase AAA-type core domain-containing protein</fullName>
    </recommendedName>
</protein>
<dbReference type="GO" id="GO:0016887">
    <property type="term" value="F:ATP hydrolysis activity"/>
    <property type="evidence" value="ECO:0007669"/>
    <property type="project" value="InterPro"/>
</dbReference>
<proteinExistence type="predicted"/>
<dbReference type="PANTHER" id="PTHR40396">
    <property type="entry name" value="ATPASE-LIKE PROTEIN"/>
    <property type="match status" value="1"/>
</dbReference>
<feature type="domain" description="ATPase AAA-type core" evidence="1">
    <location>
        <begin position="68"/>
        <end position="384"/>
    </location>
</feature>
<dbReference type="Gene3D" id="3.40.50.300">
    <property type="entry name" value="P-loop containing nucleotide triphosphate hydrolases"/>
    <property type="match status" value="1"/>
</dbReference>
<dbReference type="Pfam" id="PF13304">
    <property type="entry name" value="AAA_21"/>
    <property type="match status" value="1"/>
</dbReference>
<sequence length="452" mass="51475">MFRLSDSVAGYECGVLQMLVQYRVQNFLSFNNEQTLSMLASTSTKENHHRSNVVDVNALGIGSLVKSVAIFGANASGKSNLFRSLAVFKHLVLGALTSISSERIGFSIPFILKENYYDVPTEFEVTFLKEDKLYRYGIALDDGIIVEEWLYWTSESRETMLFHREKQEVKINQRSFPEARLFVSKVLDTFHVEKTKPTVPFISVLSSFDGEKSNQVVEWFRNFYVLSGISDDGYKGFTTSLFQKDPEFKTWALDVLKSVQIHDVEIVEEEAKTSVPFLAGANVSIAASGMEAPIKGKKINIVKASAGGDHYEVPFDLESEGTKKLFYLLGPWYNSIKNKEVLFIDEFDSKFHTLLSEFIIKLYHEKNTQGSQLLLTCHDTNLLDKKIFRRDQIWFVEKNAEQESELFSLLEYKEHYTRKGDSYSKDYLAGKYGAIPLFSTSQLLDEVCDGEG</sequence>
<dbReference type="InterPro" id="IPR027417">
    <property type="entry name" value="P-loop_NTPase"/>
</dbReference>
<dbReference type="AlphaFoldDB" id="A0A3M4LSP3"/>
<reference evidence="2 3" key="1">
    <citation type="submission" date="2018-08" db="EMBL/GenBank/DDBJ databases">
        <title>Recombination of ecologically and evolutionarily significant loci maintains genetic cohesion in the Pseudomonas syringae species complex.</title>
        <authorList>
            <person name="Dillon M."/>
            <person name="Thakur S."/>
            <person name="Almeida R.N.D."/>
            <person name="Weir B.S."/>
            <person name="Guttman D.S."/>
        </authorList>
    </citation>
    <scope>NUCLEOTIDE SEQUENCE [LARGE SCALE GENOMIC DNA]</scope>
    <source>
        <strain evidence="2 3">ICMP 3353</strain>
    </source>
</reference>
<evidence type="ECO:0000259" key="1">
    <source>
        <dbReference type="Pfam" id="PF13304"/>
    </source>
</evidence>